<dbReference type="AlphaFoldDB" id="A0A2A4HXS6"/>
<evidence type="ECO:0000313" key="1">
    <source>
        <dbReference type="EMBL" id="PCG09682.1"/>
    </source>
</evidence>
<reference evidence="1 2" key="1">
    <citation type="submission" date="2017-09" db="EMBL/GenBank/DDBJ databases">
        <title>Sphingomonas ginsenosidimutans KACC 14949, whole genome shotgun sequence.</title>
        <authorList>
            <person name="Feng G."/>
            <person name="Zhu H."/>
        </authorList>
    </citation>
    <scope>NUCLEOTIDE SEQUENCE [LARGE SCALE GENOMIC DNA]</scope>
    <source>
        <strain evidence="1 2">KACC 14949</strain>
    </source>
</reference>
<dbReference type="EMBL" id="NWVD01000002">
    <property type="protein sequence ID" value="PCG09682.1"/>
    <property type="molecule type" value="Genomic_DNA"/>
</dbReference>
<gene>
    <name evidence="1" type="ORF">COA17_07460</name>
</gene>
<protein>
    <submittedName>
        <fullName evidence="1">Uncharacterized protein</fullName>
    </submittedName>
</protein>
<comment type="caution">
    <text evidence="1">The sequence shown here is derived from an EMBL/GenBank/DDBJ whole genome shotgun (WGS) entry which is preliminary data.</text>
</comment>
<proteinExistence type="predicted"/>
<name>A0A2A4HXS6_9SPHN</name>
<sequence length="122" mass="13634">MMMRTYDFDNHFEPGELAKMLREAGIPGDVTLDRIIAGAGREFDADEEITVVVTVDEDEVIEALHDDAIIDAYRDMGLTGTEDRAIEDGFRYVRDGDLPMARAMFERVFEDADLAAAMRGLA</sequence>
<evidence type="ECO:0000313" key="2">
    <source>
        <dbReference type="Proteomes" id="UP000218784"/>
    </source>
</evidence>
<keyword evidence="2" id="KW-1185">Reference proteome</keyword>
<accession>A0A2A4HXS6</accession>
<organism evidence="1 2">
    <name type="scientific">Sphingomonas ginsenosidimutans</name>
    <dbReference type="NCBI Taxonomy" id="862134"/>
    <lineage>
        <taxon>Bacteria</taxon>
        <taxon>Pseudomonadati</taxon>
        <taxon>Pseudomonadota</taxon>
        <taxon>Alphaproteobacteria</taxon>
        <taxon>Sphingomonadales</taxon>
        <taxon>Sphingomonadaceae</taxon>
        <taxon>Sphingomonas</taxon>
    </lineage>
</organism>
<dbReference type="Proteomes" id="UP000218784">
    <property type="component" value="Unassembled WGS sequence"/>
</dbReference>